<keyword evidence="1" id="KW-1133">Transmembrane helix</keyword>
<dbReference type="InParanoid" id="A0A1Q6DTZ8"/>
<dbReference type="Proteomes" id="UP000185744">
    <property type="component" value="Unassembled WGS sequence"/>
</dbReference>
<keyword evidence="1" id="KW-0812">Transmembrane</keyword>
<evidence type="ECO:0000313" key="3">
    <source>
        <dbReference type="EMBL" id="OKY77817.1"/>
    </source>
</evidence>
<feature type="transmembrane region" description="Helical" evidence="1">
    <location>
        <begin position="112"/>
        <end position="131"/>
    </location>
</feature>
<evidence type="ECO:0000313" key="4">
    <source>
        <dbReference type="Proteomes" id="UP000185744"/>
    </source>
</evidence>
<keyword evidence="1" id="KW-0472">Membrane</keyword>
<dbReference type="InterPro" id="IPR012429">
    <property type="entry name" value="HGSNAT_cat"/>
</dbReference>
<gene>
    <name evidence="3" type="ORF">BTN85_0291</name>
</gene>
<accession>A0A1Q6DTZ8</accession>
<dbReference type="Pfam" id="PF07786">
    <property type="entry name" value="HGSNAT_cat"/>
    <property type="match status" value="1"/>
</dbReference>
<comment type="caution">
    <text evidence="3">The sequence shown here is derived from an EMBL/GenBank/DDBJ whole genome shotgun (WGS) entry which is preliminary data.</text>
</comment>
<reference evidence="3" key="1">
    <citation type="submission" date="2016-12" db="EMBL/GenBank/DDBJ databases">
        <title>Discovery of methanogenic haloarchaea.</title>
        <authorList>
            <person name="Sorokin D.Y."/>
            <person name="Makarova K.S."/>
            <person name="Abbas B."/>
            <person name="Ferrer M."/>
            <person name="Golyshin P.N."/>
        </authorList>
    </citation>
    <scope>NUCLEOTIDE SEQUENCE [LARGE SCALE GENOMIC DNA]</scope>
    <source>
        <strain evidence="3">HMET1</strain>
    </source>
</reference>
<evidence type="ECO:0000256" key="1">
    <source>
        <dbReference type="SAM" id="Phobius"/>
    </source>
</evidence>
<feature type="domain" description="Heparan-alpha-glucosaminide N-acetyltransferase catalytic" evidence="2">
    <location>
        <begin position="8"/>
        <end position="234"/>
    </location>
</feature>
<feature type="transmembrane region" description="Helical" evidence="1">
    <location>
        <begin position="176"/>
        <end position="197"/>
    </location>
</feature>
<feature type="transmembrane region" description="Helical" evidence="1">
    <location>
        <begin position="12"/>
        <end position="29"/>
    </location>
</feature>
<organism evidence="3 4">
    <name type="scientific">Methanohalarchaeum thermophilum</name>
    <dbReference type="NCBI Taxonomy" id="1903181"/>
    <lineage>
        <taxon>Archaea</taxon>
        <taxon>Methanobacteriati</taxon>
        <taxon>Methanobacteriota</taxon>
        <taxon>Methanonatronarchaeia</taxon>
        <taxon>Methanonatronarchaeales</taxon>
        <taxon>Methanonatronarchaeaceae</taxon>
        <taxon>Candidatus Methanohalarchaeum</taxon>
    </lineage>
</organism>
<protein>
    <submittedName>
        <fullName evidence="3">Membrane protein</fullName>
    </submittedName>
</protein>
<dbReference type="AlphaFoldDB" id="A0A1Q6DTZ8"/>
<feature type="transmembrane region" description="Helical" evidence="1">
    <location>
        <begin position="226"/>
        <end position="247"/>
    </location>
</feature>
<feature type="transmembrane region" description="Helical" evidence="1">
    <location>
        <begin position="89"/>
        <end position="106"/>
    </location>
</feature>
<proteinExistence type="predicted"/>
<dbReference type="EMBL" id="MSDW01000001">
    <property type="protein sequence ID" value="OKY77817.1"/>
    <property type="molecule type" value="Genomic_DNA"/>
</dbReference>
<evidence type="ECO:0000259" key="2">
    <source>
        <dbReference type="Pfam" id="PF07786"/>
    </source>
</evidence>
<keyword evidence="4" id="KW-1185">Reference proteome</keyword>
<feature type="transmembrane region" description="Helical" evidence="1">
    <location>
        <begin position="49"/>
        <end position="68"/>
    </location>
</feature>
<name>A0A1Q6DTZ8_METT1</name>
<feature type="transmembrane region" description="Helical" evidence="1">
    <location>
        <begin position="138"/>
        <end position="164"/>
    </location>
</feature>
<dbReference type="STRING" id="1903181.BTN85_0291"/>
<sequence>MAKDLDKRFWEIDFLRGVAIFLMVAYHFIFDLDYFNLIKLNLEQGIWPILARSIAFIFIYLVGVSLTLSYSRAVLKGRKNLRSKYLKRGIKIFSWGLLITLITRIVVPEAFIIFGVLHLIGLSIILAYPLLKYTKLNLILSILILLASTYINNITLNTSLFLWIGLKPLNFYTLDYFPLLPWFGVVTLGIFTGNLMYSEYKRKIQIPDMPKNPLIYSTCYAGKKSLLIYLLHQPIIILILYIAGFNLNLI</sequence>